<accession>A0CMP5</accession>
<name>A0CMP5_PARTE</name>
<keyword evidence="2" id="KW-1185">Reference proteome</keyword>
<dbReference type="AlphaFoldDB" id="A0CMP5"/>
<proteinExistence type="predicted"/>
<dbReference type="KEGG" id="ptm:GSPATT00008541001"/>
<organism evidence="1 2">
    <name type="scientific">Paramecium tetraurelia</name>
    <dbReference type="NCBI Taxonomy" id="5888"/>
    <lineage>
        <taxon>Eukaryota</taxon>
        <taxon>Sar</taxon>
        <taxon>Alveolata</taxon>
        <taxon>Ciliophora</taxon>
        <taxon>Intramacronucleata</taxon>
        <taxon>Oligohymenophorea</taxon>
        <taxon>Peniculida</taxon>
        <taxon>Parameciidae</taxon>
        <taxon>Paramecium</taxon>
    </lineage>
</organism>
<gene>
    <name evidence="1" type="ORF">GSPATT00008541001</name>
</gene>
<dbReference type="InParanoid" id="A0CMP5"/>
<reference evidence="1 2" key="1">
    <citation type="journal article" date="2006" name="Nature">
        <title>Global trends of whole-genome duplications revealed by the ciliate Paramecium tetraurelia.</title>
        <authorList>
            <consortium name="Genoscope"/>
            <person name="Aury J.-M."/>
            <person name="Jaillon O."/>
            <person name="Duret L."/>
            <person name="Noel B."/>
            <person name="Jubin C."/>
            <person name="Porcel B.M."/>
            <person name="Segurens B."/>
            <person name="Daubin V."/>
            <person name="Anthouard V."/>
            <person name="Aiach N."/>
            <person name="Arnaiz O."/>
            <person name="Billaut A."/>
            <person name="Beisson J."/>
            <person name="Blanc I."/>
            <person name="Bouhouche K."/>
            <person name="Camara F."/>
            <person name="Duharcourt S."/>
            <person name="Guigo R."/>
            <person name="Gogendeau D."/>
            <person name="Katinka M."/>
            <person name="Keller A.-M."/>
            <person name="Kissmehl R."/>
            <person name="Klotz C."/>
            <person name="Koll F."/>
            <person name="Le Moue A."/>
            <person name="Lepere C."/>
            <person name="Malinsky S."/>
            <person name="Nowacki M."/>
            <person name="Nowak J.K."/>
            <person name="Plattner H."/>
            <person name="Poulain J."/>
            <person name="Ruiz F."/>
            <person name="Serrano V."/>
            <person name="Zagulski M."/>
            <person name="Dessen P."/>
            <person name="Betermier M."/>
            <person name="Weissenbach J."/>
            <person name="Scarpelli C."/>
            <person name="Schachter V."/>
            <person name="Sperling L."/>
            <person name="Meyer E."/>
            <person name="Cohen J."/>
            <person name="Wincker P."/>
        </authorList>
    </citation>
    <scope>NUCLEOTIDE SEQUENCE [LARGE SCALE GENOMIC DNA]</scope>
    <source>
        <strain evidence="1 2">Stock d4-2</strain>
    </source>
</reference>
<dbReference type="Proteomes" id="UP000000600">
    <property type="component" value="Unassembled WGS sequence"/>
</dbReference>
<dbReference type="EMBL" id="CT868108">
    <property type="protein sequence ID" value="CAK72062.1"/>
    <property type="molecule type" value="Genomic_DNA"/>
</dbReference>
<sequence>MDQKLNQETIIGKEDTDVDNHKFSIVITKHSPLFNRQKLLESYNEKEVDTIIRTLLVLPNLQQNIEFTLDAKKVTLGPEHYTVPQ</sequence>
<dbReference type="HOGENOM" id="CLU_2517433_0_0_1"/>
<evidence type="ECO:0000313" key="1">
    <source>
        <dbReference type="EMBL" id="CAK72062.1"/>
    </source>
</evidence>
<protein>
    <submittedName>
        <fullName evidence="1">Uncharacterized protein</fullName>
    </submittedName>
</protein>
<evidence type="ECO:0000313" key="2">
    <source>
        <dbReference type="Proteomes" id="UP000000600"/>
    </source>
</evidence>
<dbReference type="RefSeq" id="XP_001439459.1">
    <property type="nucleotide sequence ID" value="XM_001439422.2"/>
</dbReference>
<dbReference type="GeneID" id="5025244"/>